<reference evidence="4" key="1">
    <citation type="submission" date="2017-02" db="UniProtKB">
        <authorList>
            <consortium name="WormBaseParasite"/>
        </authorList>
    </citation>
    <scope>IDENTIFICATION</scope>
</reference>
<proteinExistence type="predicted"/>
<evidence type="ECO:0000313" key="2">
    <source>
        <dbReference type="EMBL" id="VDM57751.1"/>
    </source>
</evidence>
<feature type="region of interest" description="Disordered" evidence="1">
    <location>
        <begin position="188"/>
        <end position="222"/>
    </location>
</feature>
<name>A0A0R3PMM3_ANGCS</name>
<feature type="compositionally biased region" description="Polar residues" evidence="1">
    <location>
        <begin position="77"/>
        <end position="88"/>
    </location>
</feature>
<sequence length="243" mass="26004">MSNVLQEDQRADGQSSSRKVQKKDQFTVSFGLCEISGALQCIEASSRNSFQLLVLCKNKLYMLFVYGSFTSGGILAPSSQPTVKSKSSISDEEVESRKSKAAEQSARSSKASLSRRGAPISPLTPVERTSENASDTPSSGEPTPYNANPPVNLMTAKSGSVDARASIAPAVPVGVGEEQNVQSTYFSLPKPVGKQTVPSVRLPPNQRKSSQRSKVTPLNVAPAPVDERKKISSDLSTYINLPK</sequence>
<evidence type="ECO:0000313" key="4">
    <source>
        <dbReference type="WBParaSite" id="ACOC_0000616501-mRNA-1"/>
    </source>
</evidence>
<feature type="compositionally biased region" description="Polar residues" evidence="1">
    <location>
        <begin position="131"/>
        <end position="141"/>
    </location>
</feature>
<evidence type="ECO:0000256" key="1">
    <source>
        <dbReference type="SAM" id="MobiDB-lite"/>
    </source>
</evidence>
<feature type="compositionally biased region" description="Polar residues" evidence="1">
    <location>
        <begin position="206"/>
        <end position="216"/>
    </location>
</feature>
<dbReference type="Proteomes" id="UP000267027">
    <property type="component" value="Unassembled WGS sequence"/>
</dbReference>
<accession>A0A0R3PMM3</accession>
<gene>
    <name evidence="2" type="ORF">ACOC_LOCUS6166</name>
</gene>
<reference evidence="2 3" key="2">
    <citation type="submission" date="2018-11" db="EMBL/GenBank/DDBJ databases">
        <authorList>
            <consortium name="Pathogen Informatics"/>
        </authorList>
    </citation>
    <scope>NUCLEOTIDE SEQUENCE [LARGE SCALE GENOMIC DNA]</scope>
    <source>
        <strain evidence="2 3">Costa Rica</strain>
    </source>
</reference>
<keyword evidence="3" id="KW-1185">Reference proteome</keyword>
<dbReference type="AlphaFoldDB" id="A0A0R3PMM3"/>
<dbReference type="EMBL" id="UYYA01003924">
    <property type="protein sequence ID" value="VDM57751.1"/>
    <property type="molecule type" value="Genomic_DNA"/>
</dbReference>
<organism evidence="4">
    <name type="scientific">Angiostrongylus costaricensis</name>
    <name type="common">Nematode worm</name>
    <dbReference type="NCBI Taxonomy" id="334426"/>
    <lineage>
        <taxon>Eukaryota</taxon>
        <taxon>Metazoa</taxon>
        <taxon>Ecdysozoa</taxon>
        <taxon>Nematoda</taxon>
        <taxon>Chromadorea</taxon>
        <taxon>Rhabditida</taxon>
        <taxon>Rhabditina</taxon>
        <taxon>Rhabditomorpha</taxon>
        <taxon>Strongyloidea</taxon>
        <taxon>Metastrongylidae</taxon>
        <taxon>Angiostrongylus</taxon>
    </lineage>
</organism>
<feature type="region of interest" description="Disordered" evidence="1">
    <location>
        <begin position="77"/>
        <end position="152"/>
    </location>
</feature>
<protein>
    <submittedName>
        <fullName evidence="4">Flocculation protein FLO11-like</fullName>
    </submittedName>
</protein>
<dbReference type="WBParaSite" id="ACOC_0000616501-mRNA-1">
    <property type="protein sequence ID" value="ACOC_0000616501-mRNA-1"/>
    <property type="gene ID" value="ACOC_0000616501"/>
</dbReference>
<evidence type="ECO:0000313" key="3">
    <source>
        <dbReference type="Proteomes" id="UP000267027"/>
    </source>
</evidence>
<feature type="compositionally biased region" description="Low complexity" evidence="1">
    <location>
        <begin position="105"/>
        <end position="118"/>
    </location>
</feature>